<keyword evidence="4" id="KW-1185">Reference proteome</keyword>
<dbReference type="OMA" id="SHTDRHQ"/>
<dbReference type="Proteomes" id="UP000016922">
    <property type="component" value="Unassembled WGS sequence"/>
</dbReference>
<evidence type="ECO:0000259" key="2">
    <source>
        <dbReference type="PROSITE" id="PS50108"/>
    </source>
</evidence>
<feature type="region of interest" description="Disordered" evidence="1">
    <location>
        <begin position="125"/>
        <end position="151"/>
    </location>
</feature>
<feature type="compositionally biased region" description="Polar residues" evidence="1">
    <location>
        <begin position="300"/>
        <end position="309"/>
    </location>
</feature>
<dbReference type="PROSITE" id="PS50108">
    <property type="entry name" value="CRIB"/>
    <property type="match status" value="1"/>
</dbReference>
<organism evidence="3 4">
    <name type="scientific">Glarea lozoyensis (strain ATCC 20868 / MF5171)</name>
    <dbReference type="NCBI Taxonomy" id="1116229"/>
    <lineage>
        <taxon>Eukaryota</taxon>
        <taxon>Fungi</taxon>
        <taxon>Dikarya</taxon>
        <taxon>Ascomycota</taxon>
        <taxon>Pezizomycotina</taxon>
        <taxon>Leotiomycetes</taxon>
        <taxon>Helotiales</taxon>
        <taxon>Helotiaceae</taxon>
        <taxon>Glarea</taxon>
    </lineage>
</organism>
<evidence type="ECO:0000256" key="1">
    <source>
        <dbReference type="SAM" id="MobiDB-lite"/>
    </source>
</evidence>
<dbReference type="GeneID" id="19463444"/>
<protein>
    <recommendedName>
        <fullName evidence="2">CRIB domain-containing protein</fullName>
    </recommendedName>
</protein>
<dbReference type="AlphaFoldDB" id="S3DM44"/>
<dbReference type="OrthoDB" id="5237293at2759"/>
<accession>S3DM44</accession>
<feature type="compositionally biased region" description="Polar residues" evidence="1">
    <location>
        <begin position="7"/>
        <end position="18"/>
    </location>
</feature>
<feature type="domain" description="CRIB" evidence="2">
    <location>
        <begin position="152"/>
        <end position="165"/>
    </location>
</feature>
<gene>
    <name evidence="3" type="ORF">GLAREA_04389</name>
</gene>
<name>S3DM44_GLAL2</name>
<dbReference type="EMBL" id="KE145369">
    <property type="protein sequence ID" value="EPE27598.1"/>
    <property type="molecule type" value="Genomic_DNA"/>
</dbReference>
<dbReference type="HOGENOM" id="CLU_340675_0_0_1"/>
<dbReference type="eggNOG" id="ENOG502SQJB">
    <property type="taxonomic scope" value="Eukaryota"/>
</dbReference>
<feature type="region of interest" description="Disordered" evidence="1">
    <location>
        <begin position="505"/>
        <end position="525"/>
    </location>
</feature>
<proteinExistence type="predicted"/>
<evidence type="ECO:0000313" key="4">
    <source>
        <dbReference type="Proteomes" id="UP000016922"/>
    </source>
</evidence>
<dbReference type="STRING" id="1116229.S3DM44"/>
<reference evidence="3 4" key="1">
    <citation type="journal article" date="2013" name="BMC Genomics">
        <title>Genomics-driven discovery of the pneumocandin biosynthetic gene cluster in the fungus Glarea lozoyensis.</title>
        <authorList>
            <person name="Chen L."/>
            <person name="Yue Q."/>
            <person name="Zhang X."/>
            <person name="Xiang M."/>
            <person name="Wang C."/>
            <person name="Li S."/>
            <person name="Che Y."/>
            <person name="Ortiz-Lopez F.J."/>
            <person name="Bills G.F."/>
            <person name="Liu X."/>
            <person name="An Z."/>
        </authorList>
    </citation>
    <scope>NUCLEOTIDE SEQUENCE [LARGE SCALE GENOMIC DNA]</scope>
    <source>
        <strain evidence="4">ATCC 20868 / MF5171</strain>
    </source>
</reference>
<feature type="region of interest" description="Disordered" evidence="1">
    <location>
        <begin position="300"/>
        <end position="329"/>
    </location>
</feature>
<evidence type="ECO:0000313" key="3">
    <source>
        <dbReference type="EMBL" id="EPE27598.1"/>
    </source>
</evidence>
<dbReference type="KEGG" id="glz:GLAREA_04389"/>
<dbReference type="InterPro" id="IPR000095">
    <property type="entry name" value="CRIB_dom"/>
</dbReference>
<sequence>MKDIPTTAPNAETYSSEDSMGPAIDGPPSPERIRAYTEQMKRSSIFGNNSRTNTFSTSSASSSFRSSTYASTESASLSRKSSGRSTKSRMTLSRSERPESTQLFGSIFSRNGRRTKRANSIVAGIAEEEITKDHGRSNNHGRGTQTKGRHHISAPYNFQHVTHTHRENMPNLHTSHTELQSEFSALRASQLPTHGELKGIKAQNLHFENFSSEALNVLAEEDEHPVSGSSLSKVMHRRSSRPPVLQRTVSHTKSHDNLRAAPPRPLRSPLSPKCPLELPARTSSRTASVLFDTFDPLATTTIDRPQTSGGFRRPAPFLPLPSSEDANSDASQGVVLETDDQISHALTTPGNEAWPLTASLNGSFGFELPDVKEEEEAAPRNSRTSFELRASKSTPALRTKAQEHDAFNIELPALMQTSSKIARPLSPGFRLQDDSWEDDIDYCYDHEIEADCDYQWDRCSMDDSTIVAGPPLALHLGDDDRAVYTGRFRPSLLIPSAFDVPELSPMSNTSANSSNPRTPQNFGRVRSLSQASSFKECHGFNLSPTLLIPADFQAQMDLESYDTYNDHFDKDTTSATIIDQEHYQTPNSPIDETASSVVSYRSSDFSRVSARSSSSTRLSSATSRFSGDAYRSISSSSSLPDLITSSLNKHEVSSEQTDDAANSSEAHSVINDTVKSKLLAAEPTPLQAESKPLSQSLLTVKTPEVGGVNGKACLSPVAEVYSEEQIATRAQLHGRKTSAPVTSTMKDFMSRPRAGTYNATATIIGGKKRGSYTLFPQK</sequence>
<feature type="compositionally biased region" description="Basic and acidic residues" evidence="1">
    <location>
        <begin position="31"/>
        <end position="41"/>
    </location>
</feature>
<dbReference type="RefSeq" id="XP_008084957.1">
    <property type="nucleotide sequence ID" value="XM_008086766.1"/>
</dbReference>
<feature type="compositionally biased region" description="Low complexity" evidence="1">
    <location>
        <begin position="49"/>
        <end position="89"/>
    </location>
</feature>
<feature type="region of interest" description="Disordered" evidence="1">
    <location>
        <begin position="226"/>
        <end position="273"/>
    </location>
</feature>
<feature type="region of interest" description="Disordered" evidence="1">
    <location>
        <begin position="1"/>
        <end position="111"/>
    </location>
</feature>